<dbReference type="InterPro" id="IPR011050">
    <property type="entry name" value="Pectin_lyase_fold/virulence"/>
</dbReference>
<keyword evidence="4" id="KW-0456">Lyase</keyword>
<dbReference type="InParanoid" id="G2WQU8"/>
<gene>
    <name evidence="4" type="ORF">VDAG_00740</name>
</gene>
<dbReference type="OMA" id="AGHQNYP"/>
<keyword evidence="1" id="KW-0479">Metal-binding</keyword>
<dbReference type="PANTHER" id="PTHR42970:SF1">
    <property type="entry name" value="PECTATE LYASE C-RELATED"/>
    <property type="match status" value="1"/>
</dbReference>
<reference evidence="4 5" key="1">
    <citation type="submission" date="2008-03" db="EMBL/GenBank/DDBJ databases">
        <title>The Genome Sequence of Verticillium dahliae VdLs.17.</title>
        <authorList>
            <consortium name="The Broad Institute Genome Sequencing Platform"/>
            <person name="Ma L.-J.J."/>
            <person name="Klosterman S.J."/>
            <person name="Subbarao K."/>
            <person name="Dobinson K."/>
            <person name="Veronese P."/>
            <person name="Kang S."/>
            <person name="Gold S.E."/>
            <person name="Young S."/>
            <person name="Jaffe D."/>
            <person name="Gnerre S."/>
            <person name="Berlin A."/>
            <person name="Heiman D."/>
            <person name="Hepburn T."/>
            <person name="Sykes S."/>
            <person name="Alvarado L."/>
            <person name="Kodira C.D."/>
            <person name="Lander E."/>
            <person name="Galagan J."/>
            <person name="Nusbaum C."/>
            <person name="Birren B."/>
        </authorList>
    </citation>
    <scope>NUCLEOTIDE SEQUENCE [LARGE SCALE GENOMIC DNA]</scope>
    <source>
        <strain evidence="5">VdLs.17 / ATCC MYA-4575 / FGSC 10137</strain>
    </source>
</reference>
<dbReference type="GO" id="GO:0046872">
    <property type="term" value="F:metal ion binding"/>
    <property type="evidence" value="ECO:0007669"/>
    <property type="project" value="UniProtKB-KW"/>
</dbReference>
<keyword evidence="2" id="KW-0325">Glycoprotein</keyword>
<feature type="signal peptide" evidence="3">
    <location>
        <begin position="1"/>
        <end position="21"/>
    </location>
</feature>
<dbReference type="EMBL" id="DS572695">
    <property type="protein sequence ID" value="EGY14058.1"/>
    <property type="molecule type" value="Genomic_DNA"/>
</dbReference>
<evidence type="ECO:0000313" key="4">
    <source>
        <dbReference type="EMBL" id="EGY14058.1"/>
    </source>
</evidence>
<dbReference type="SUPFAM" id="SSF51126">
    <property type="entry name" value="Pectin lyase-like"/>
    <property type="match status" value="1"/>
</dbReference>
<dbReference type="Proteomes" id="UP000001611">
    <property type="component" value="Chromosome 2"/>
</dbReference>
<accession>G2WQU8</accession>
<organism evidence="4 5">
    <name type="scientific">Verticillium dahliae (strain VdLs.17 / ATCC MYA-4575 / FGSC 10137)</name>
    <name type="common">Verticillium wilt</name>
    <dbReference type="NCBI Taxonomy" id="498257"/>
    <lineage>
        <taxon>Eukaryota</taxon>
        <taxon>Fungi</taxon>
        <taxon>Dikarya</taxon>
        <taxon>Ascomycota</taxon>
        <taxon>Pezizomycotina</taxon>
        <taxon>Sordariomycetes</taxon>
        <taxon>Hypocreomycetidae</taxon>
        <taxon>Glomerellales</taxon>
        <taxon>Plectosphaerellaceae</taxon>
        <taxon>Verticillium</taxon>
    </lineage>
</organism>
<dbReference type="GeneID" id="20702203"/>
<dbReference type="OrthoDB" id="302705at2759"/>
<dbReference type="PANTHER" id="PTHR42970">
    <property type="entry name" value="PECTATE LYASE C-RELATED"/>
    <property type="match status" value="1"/>
</dbReference>
<dbReference type="KEGG" id="vda:VDAG_00740"/>
<evidence type="ECO:0000313" key="5">
    <source>
        <dbReference type="Proteomes" id="UP000001611"/>
    </source>
</evidence>
<keyword evidence="3" id="KW-0732">Signal</keyword>
<dbReference type="RefSeq" id="XP_009650412.1">
    <property type="nucleotide sequence ID" value="XM_009652117.1"/>
</dbReference>
<dbReference type="AlphaFoldDB" id="G2WQU8"/>
<evidence type="ECO:0000256" key="1">
    <source>
        <dbReference type="ARBA" id="ARBA00022723"/>
    </source>
</evidence>
<dbReference type="eggNOG" id="ENOG502SJH5">
    <property type="taxonomic scope" value="Eukaryota"/>
</dbReference>
<evidence type="ECO:0000256" key="3">
    <source>
        <dbReference type="SAM" id="SignalP"/>
    </source>
</evidence>
<keyword evidence="5" id="KW-1185">Reference proteome</keyword>
<protein>
    <submittedName>
        <fullName evidence="4">Pectate lyase</fullName>
    </submittedName>
</protein>
<dbReference type="GO" id="GO:0016829">
    <property type="term" value="F:lyase activity"/>
    <property type="evidence" value="ECO:0007669"/>
    <property type="project" value="UniProtKB-KW"/>
</dbReference>
<proteinExistence type="predicted"/>
<sequence>MKSPTFATIVAFAFGTVAVLGQGDPAPRPPSSRLRVILNPARVRALDEPDFKLWTITGEPKSVSTTFGDTSITVAAANSTIAGASYKWHYTRRVAPLGERVVAQGISTNTDDAGNKPMTISITGLPAGKHSLLTWHNAWDSLKAVASVTVKVNGEDAETLAQSVRVDNIWESAHSFVQFTVSGANDTTNIEFIPAGADGRVFLNGFEIDTPDIDNVVSFPEPNNRDERVQLEGGDTYEASWRAPDAESPKYNVYIGTSPTELKSLVLGLDKTSTTLAGGRGGRVVHVTSLEDSEEEGTLRYALAVARGPRYVVFDVGGVITTTSRMVVSDQYVTVAGQTAPGKGIIVQGHPLGLSGAIDAIFRHIKVRPGTVSGETVDAMGMAGSNHCIMDRCSMGWGIDENFSSRNAANITFQRSMISEPLNVAGHKNYPPGREHGFAATVSGNVGSLHHNLIAHAEGRSWSMGGGLDDEGKFGGRLDIRNNVVYNFDGGAHEVNFVGNVYKQGPASNLTYALRAQYENQLPGQQQYYCEGNSMPGVFDQDSAQYASPDGTGSNKNVACWADVTISPAPSYRKFYDQPEAWKYKGRGPRTPLVMTLASTTLS</sequence>
<dbReference type="HOGENOM" id="CLU_011499_1_0_1"/>
<dbReference type="Gene3D" id="2.160.20.10">
    <property type="entry name" value="Single-stranded right-handed beta-helix, Pectin lyase-like"/>
    <property type="match status" value="1"/>
</dbReference>
<dbReference type="InterPro" id="IPR052063">
    <property type="entry name" value="Polysaccharide_Lyase_1"/>
</dbReference>
<dbReference type="InterPro" id="IPR012334">
    <property type="entry name" value="Pectin_lyas_fold"/>
</dbReference>
<name>G2WQU8_VERDV</name>
<feature type="chain" id="PRO_5003438571" evidence="3">
    <location>
        <begin position="22"/>
        <end position="603"/>
    </location>
</feature>
<evidence type="ECO:0000256" key="2">
    <source>
        <dbReference type="ARBA" id="ARBA00023180"/>
    </source>
</evidence>